<feature type="compositionally biased region" description="Basic and acidic residues" evidence="1">
    <location>
        <begin position="75"/>
        <end position="97"/>
    </location>
</feature>
<reference evidence="2 3" key="1">
    <citation type="submission" date="2015-08" db="EMBL/GenBank/DDBJ databases">
        <title>The Complete Genome of Citrobacter freundii Myophage Margaery.</title>
        <authorList>
            <person name="Yi D."/>
            <person name="Cadungog J.N."/>
            <person name="Cahill J.L."/>
            <person name="Rasche E.S."/>
            <person name="Everett G.F.K."/>
        </authorList>
    </citation>
    <scope>NUCLEOTIDE SEQUENCE [LARGE SCALE GENOMIC DNA]</scope>
</reference>
<name>A0A0M4QWB7_9CAUD</name>
<dbReference type="RefSeq" id="YP_009195054.1">
    <property type="nucleotide sequence ID" value="NC_028755.1"/>
</dbReference>
<organism evidence="2 3">
    <name type="scientific">Citrobacter phage Margaery</name>
    <dbReference type="NCBI Taxonomy" id="1701810"/>
    <lineage>
        <taxon>Viruses</taxon>
        <taxon>Duplodnaviria</taxon>
        <taxon>Heunggongvirae</taxon>
        <taxon>Uroviricota</taxon>
        <taxon>Caudoviricetes</taxon>
        <taxon>Pantevenvirales</taxon>
        <taxon>Straboviridae</taxon>
        <taxon>Pseudotevenvirus</taxon>
        <taxon>Pseudotevenvirus margaery</taxon>
    </lineage>
</organism>
<protein>
    <submittedName>
        <fullName evidence="2">Uncharacterized protein</fullName>
    </submittedName>
</protein>
<dbReference type="Proteomes" id="UP000201970">
    <property type="component" value="Segment"/>
</dbReference>
<evidence type="ECO:0000313" key="3">
    <source>
        <dbReference type="Proteomes" id="UP000201970"/>
    </source>
</evidence>
<evidence type="ECO:0000256" key="1">
    <source>
        <dbReference type="SAM" id="MobiDB-lite"/>
    </source>
</evidence>
<evidence type="ECO:0000313" key="2">
    <source>
        <dbReference type="EMBL" id="ALF01928.1"/>
    </source>
</evidence>
<dbReference type="KEGG" id="vg:26647424"/>
<dbReference type="EMBL" id="KT381880">
    <property type="protein sequence ID" value="ALF01928.1"/>
    <property type="molecule type" value="Genomic_DNA"/>
</dbReference>
<gene>
    <name evidence="2" type="ORF">CPT_Margaery239</name>
</gene>
<keyword evidence="3" id="KW-1185">Reference proteome</keyword>
<dbReference type="GeneID" id="26647424"/>
<accession>A0A0M4QWB7</accession>
<feature type="region of interest" description="Disordered" evidence="1">
    <location>
        <begin position="71"/>
        <end position="97"/>
    </location>
</feature>
<sequence length="114" mass="13418">MKIVQRNISEVSQQEKVQIHFKFNDLKLGYAQIAREHMLDNGDIYVIVQEIERIRAFRAENPKVKHALRRVYINKHREEQRKPKTKAKRDPRPDNKRKAINGAMALAFQEAGLV</sequence>
<proteinExistence type="predicted"/>